<dbReference type="Proteomes" id="UP000237105">
    <property type="component" value="Unassembled WGS sequence"/>
</dbReference>
<name>A0A2P5C256_PARAD</name>
<gene>
    <name evidence="2" type="ORF">PanWU01x14_190650</name>
</gene>
<feature type="region of interest" description="Disordered" evidence="1">
    <location>
        <begin position="1"/>
        <end position="24"/>
    </location>
</feature>
<evidence type="ECO:0000313" key="3">
    <source>
        <dbReference type="Proteomes" id="UP000237105"/>
    </source>
</evidence>
<feature type="compositionally biased region" description="Basic and acidic residues" evidence="1">
    <location>
        <begin position="1"/>
        <end position="12"/>
    </location>
</feature>
<comment type="caution">
    <text evidence="2">The sequence shown here is derived from an EMBL/GenBank/DDBJ whole genome shotgun (WGS) entry which is preliminary data.</text>
</comment>
<dbReference type="EMBL" id="JXTB01000186">
    <property type="protein sequence ID" value="PON55137.1"/>
    <property type="molecule type" value="Genomic_DNA"/>
</dbReference>
<accession>A0A2P5C256</accession>
<protein>
    <submittedName>
        <fullName evidence="2">Uncharacterized protein</fullName>
    </submittedName>
</protein>
<reference evidence="3" key="1">
    <citation type="submission" date="2016-06" db="EMBL/GenBank/DDBJ databases">
        <title>Parallel loss of symbiosis genes in relatives of nitrogen-fixing non-legume Parasponia.</title>
        <authorList>
            <person name="Van Velzen R."/>
            <person name="Holmer R."/>
            <person name="Bu F."/>
            <person name="Rutten L."/>
            <person name="Van Zeijl A."/>
            <person name="Liu W."/>
            <person name="Santuari L."/>
            <person name="Cao Q."/>
            <person name="Sharma T."/>
            <person name="Shen D."/>
            <person name="Roswanjaya Y."/>
            <person name="Wardhani T."/>
            <person name="Kalhor M.S."/>
            <person name="Jansen J."/>
            <person name="Van den Hoogen J."/>
            <person name="Gungor B."/>
            <person name="Hartog M."/>
            <person name="Hontelez J."/>
            <person name="Verver J."/>
            <person name="Yang W.-C."/>
            <person name="Schijlen E."/>
            <person name="Repin R."/>
            <person name="Schilthuizen M."/>
            <person name="Schranz E."/>
            <person name="Heidstra R."/>
            <person name="Miyata K."/>
            <person name="Fedorova E."/>
            <person name="Kohlen W."/>
            <person name="Bisseling T."/>
            <person name="Smit S."/>
            <person name="Geurts R."/>
        </authorList>
    </citation>
    <scope>NUCLEOTIDE SEQUENCE [LARGE SCALE GENOMIC DNA]</scope>
    <source>
        <strain evidence="3">cv. WU1-14</strain>
    </source>
</reference>
<evidence type="ECO:0000256" key="1">
    <source>
        <dbReference type="SAM" id="MobiDB-lite"/>
    </source>
</evidence>
<evidence type="ECO:0000313" key="2">
    <source>
        <dbReference type="EMBL" id="PON55137.1"/>
    </source>
</evidence>
<keyword evidence="3" id="KW-1185">Reference proteome</keyword>
<sequence>MAKISSSEKLHDGITPTSSSDLINPNLWSEYQYCSPLSPTLYFPTTTGSIRLPQSLFDYTLLLIFKLYLLPGSDRDWIS</sequence>
<proteinExistence type="predicted"/>
<feature type="compositionally biased region" description="Polar residues" evidence="1">
    <location>
        <begin position="15"/>
        <end position="24"/>
    </location>
</feature>
<dbReference type="AlphaFoldDB" id="A0A2P5C256"/>
<organism evidence="2 3">
    <name type="scientific">Parasponia andersonii</name>
    <name type="common">Sponia andersonii</name>
    <dbReference type="NCBI Taxonomy" id="3476"/>
    <lineage>
        <taxon>Eukaryota</taxon>
        <taxon>Viridiplantae</taxon>
        <taxon>Streptophyta</taxon>
        <taxon>Embryophyta</taxon>
        <taxon>Tracheophyta</taxon>
        <taxon>Spermatophyta</taxon>
        <taxon>Magnoliopsida</taxon>
        <taxon>eudicotyledons</taxon>
        <taxon>Gunneridae</taxon>
        <taxon>Pentapetalae</taxon>
        <taxon>rosids</taxon>
        <taxon>fabids</taxon>
        <taxon>Rosales</taxon>
        <taxon>Cannabaceae</taxon>
        <taxon>Parasponia</taxon>
    </lineage>
</organism>